<dbReference type="OrthoDB" id="5413827at2759"/>
<sequence>MSAKALSEDEIDMPPEDSHHATSMTDMTENKGILAGQEEEAHGNNGTLTYPSPDNNSKATFFSLPRELRDEIYRLVLHKYTVSQDRSAMGPCEIRILRTPSMVKVNQQMRYEALLVFYKSIKWQTDLSETLISPSLPAGFTVSARRTSRS</sequence>
<reference evidence="2" key="1">
    <citation type="journal article" date="2020" name="Stud. Mycol.">
        <title>101 Dothideomycetes genomes: a test case for predicting lifestyles and emergence of pathogens.</title>
        <authorList>
            <person name="Haridas S."/>
            <person name="Albert R."/>
            <person name="Binder M."/>
            <person name="Bloem J."/>
            <person name="Labutti K."/>
            <person name="Salamov A."/>
            <person name="Andreopoulos B."/>
            <person name="Baker S."/>
            <person name="Barry K."/>
            <person name="Bills G."/>
            <person name="Bluhm B."/>
            <person name="Cannon C."/>
            <person name="Castanera R."/>
            <person name="Culley D."/>
            <person name="Daum C."/>
            <person name="Ezra D."/>
            <person name="Gonzalez J."/>
            <person name="Henrissat B."/>
            <person name="Kuo A."/>
            <person name="Liang C."/>
            <person name="Lipzen A."/>
            <person name="Lutzoni F."/>
            <person name="Magnuson J."/>
            <person name="Mondo S."/>
            <person name="Nolan M."/>
            <person name="Ohm R."/>
            <person name="Pangilinan J."/>
            <person name="Park H.-J."/>
            <person name="Ramirez L."/>
            <person name="Alfaro M."/>
            <person name="Sun H."/>
            <person name="Tritt A."/>
            <person name="Yoshinaga Y."/>
            <person name="Zwiers L.-H."/>
            <person name="Turgeon B."/>
            <person name="Goodwin S."/>
            <person name="Spatafora J."/>
            <person name="Crous P."/>
            <person name="Grigoriev I."/>
        </authorList>
    </citation>
    <scope>NUCLEOTIDE SEQUENCE</scope>
    <source>
        <strain evidence="2">CBS 121167</strain>
    </source>
</reference>
<dbReference type="RefSeq" id="XP_033394531.1">
    <property type="nucleotide sequence ID" value="XM_033542379.1"/>
</dbReference>
<evidence type="ECO:0000313" key="3">
    <source>
        <dbReference type="Proteomes" id="UP000799438"/>
    </source>
</evidence>
<dbReference type="GeneID" id="54299876"/>
<dbReference type="AlphaFoldDB" id="A0A6A6B5B2"/>
<organism evidence="2 3">
    <name type="scientific">Aplosporella prunicola CBS 121167</name>
    <dbReference type="NCBI Taxonomy" id="1176127"/>
    <lineage>
        <taxon>Eukaryota</taxon>
        <taxon>Fungi</taxon>
        <taxon>Dikarya</taxon>
        <taxon>Ascomycota</taxon>
        <taxon>Pezizomycotina</taxon>
        <taxon>Dothideomycetes</taxon>
        <taxon>Dothideomycetes incertae sedis</taxon>
        <taxon>Botryosphaeriales</taxon>
        <taxon>Aplosporellaceae</taxon>
        <taxon>Aplosporella</taxon>
    </lineage>
</organism>
<gene>
    <name evidence="2" type="ORF">K452DRAFT_300883</name>
</gene>
<evidence type="ECO:0000313" key="2">
    <source>
        <dbReference type="EMBL" id="KAF2138818.1"/>
    </source>
</evidence>
<feature type="region of interest" description="Disordered" evidence="1">
    <location>
        <begin position="1"/>
        <end position="33"/>
    </location>
</feature>
<evidence type="ECO:0000256" key="1">
    <source>
        <dbReference type="SAM" id="MobiDB-lite"/>
    </source>
</evidence>
<keyword evidence="3" id="KW-1185">Reference proteome</keyword>
<dbReference type="Proteomes" id="UP000799438">
    <property type="component" value="Unassembled WGS sequence"/>
</dbReference>
<protein>
    <submittedName>
        <fullName evidence="2">Uncharacterized protein</fullName>
    </submittedName>
</protein>
<name>A0A6A6B5B2_9PEZI</name>
<dbReference type="EMBL" id="ML995495">
    <property type="protein sequence ID" value="KAF2138818.1"/>
    <property type="molecule type" value="Genomic_DNA"/>
</dbReference>
<accession>A0A6A6B5B2</accession>
<proteinExistence type="predicted"/>